<dbReference type="InterPro" id="IPR012902">
    <property type="entry name" value="N_methyl_site"/>
</dbReference>
<evidence type="ECO:0000256" key="10">
    <source>
        <dbReference type="ARBA" id="ARBA00030775"/>
    </source>
</evidence>
<dbReference type="OrthoDB" id="5732776at2"/>
<proteinExistence type="inferred from homology"/>
<dbReference type="InterPro" id="IPR045584">
    <property type="entry name" value="Pilin-like"/>
</dbReference>
<sequence>MHQRGFSLIELLMGLAIAGIVLLLVSPAFAAFTQSTHRAEAAQSILGGIRTARTLAISRNEVVMIYGINGDWSQGWRIIRDITGKGPDDSDNPVIAEHANGDRVKVIGNKWVKHYIRFTRLGEPLMPHGAFQGGTLHFCDNVEPVSRRQIVLSPTGRTRLLNQNAEQAQCQEQKTYSSERTRSSLGMEKVMFSSRPANSSAPVAPHACNC</sequence>
<comment type="subcellular location">
    <subcellularLocation>
        <location evidence="1">Cell inner membrane</location>
        <topology evidence="1">Single-pass membrane protein</topology>
    </subcellularLocation>
</comment>
<accession>A0A5E6PWZ3</accession>
<evidence type="ECO:0000313" key="13">
    <source>
        <dbReference type="Proteomes" id="UP000325607"/>
    </source>
</evidence>
<dbReference type="InterPro" id="IPR022346">
    <property type="entry name" value="T2SS_GspH"/>
</dbReference>
<protein>
    <recommendedName>
        <fullName evidence="2">Type II secretion system protein H</fullName>
    </recommendedName>
    <alternativeName>
        <fullName evidence="10">General secretion pathway protein H</fullName>
    </alternativeName>
</protein>
<keyword evidence="3" id="KW-1003">Cell membrane</keyword>
<reference evidence="12 13" key="1">
    <citation type="submission" date="2019-09" db="EMBL/GenBank/DDBJ databases">
        <authorList>
            <person name="Chandra G."/>
            <person name="Truman W A."/>
        </authorList>
    </citation>
    <scope>NUCLEOTIDE SEQUENCE [LARGE SCALE GENOMIC DNA]</scope>
    <source>
        <strain evidence="12">PS645</strain>
    </source>
</reference>
<dbReference type="Gene3D" id="3.55.40.10">
    <property type="entry name" value="minor pseudopilin epsh domain"/>
    <property type="match status" value="1"/>
</dbReference>
<evidence type="ECO:0000256" key="5">
    <source>
        <dbReference type="ARBA" id="ARBA00022519"/>
    </source>
</evidence>
<dbReference type="Proteomes" id="UP000325607">
    <property type="component" value="Unassembled WGS sequence"/>
</dbReference>
<dbReference type="GO" id="GO:0015628">
    <property type="term" value="P:protein secretion by the type II secretion system"/>
    <property type="evidence" value="ECO:0007669"/>
    <property type="project" value="InterPro"/>
</dbReference>
<dbReference type="SUPFAM" id="SSF54523">
    <property type="entry name" value="Pili subunits"/>
    <property type="match status" value="1"/>
</dbReference>
<evidence type="ECO:0000256" key="6">
    <source>
        <dbReference type="ARBA" id="ARBA00022692"/>
    </source>
</evidence>
<evidence type="ECO:0000313" key="12">
    <source>
        <dbReference type="EMBL" id="VVM47763.1"/>
    </source>
</evidence>
<gene>
    <name evidence="12" type="ORF">PS645_00592</name>
</gene>
<dbReference type="EMBL" id="CABVGX010000003">
    <property type="protein sequence ID" value="VVM47763.1"/>
    <property type="molecule type" value="Genomic_DNA"/>
</dbReference>
<evidence type="ECO:0000256" key="8">
    <source>
        <dbReference type="ARBA" id="ARBA00023136"/>
    </source>
</evidence>
<evidence type="ECO:0000259" key="11">
    <source>
        <dbReference type="Pfam" id="PF12019"/>
    </source>
</evidence>
<keyword evidence="4" id="KW-0488">Methylation</keyword>
<dbReference type="NCBIfam" id="TIGR02532">
    <property type="entry name" value="IV_pilin_GFxxxE"/>
    <property type="match status" value="1"/>
</dbReference>
<dbReference type="PROSITE" id="PS00409">
    <property type="entry name" value="PROKAR_NTER_METHYL"/>
    <property type="match status" value="1"/>
</dbReference>
<keyword evidence="8" id="KW-0472">Membrane</keyword>
<evidence type="ECO:0000256" key="9">
    <source>
        <dbReference type="ARBA" id="ARBA00025772"/>
    </source>
</evidence>
<evidence type="ECO:0000256" key="3">
    <source>
        <dbReference type="ARBA" id="ARBA00022475"/>
    </source>
</evidence>
<dbReference type="GO" id="GO:0015627">
    <property type="term" value="C:type II protein secretion system complex"/>
    <property type="evidence" value="ECO:0007669"/>
    <property type="project" value="InterPro"/>
</dbReference>
<dbReference type="AlphaFoldDB" id="A0A5E6PWZ3"/>
<keyword evidence="5" id="KW-0997">Cell inner membrane</keyword>
<comment type="similarity">
    <text evidence="9">Belongs to the GSP H family.</text>
</comment>
<dbReference type="Pfam" id="PF07963">
    <property type="entry name" value="N_methyl"/>
    <property type="match status" value="1"/>
</dbReference>
<feature type="domain" description="General secretion pathway GspH" evidence="11">
    <location>
        <begin position="41"/>
        <end position="156"/>
    </location>
</feature>
<keyword evidence="7" id="KW-1133">Transmembrane helix</keyword>
<evidence type="ECO:0000256" key="4">
    <source>
        <dbReference type="ARBA" id="ARBA00022481"/>
    </source>
</evidence>
<name>A0A5E6PWZ3_PSEFL</name>
<dbReference type="RefSeq" id="WP_150579095.1">
    <property type="nucleotide sequence ID" value="NZ_CABVGX010000003.1"/>
</dbReference>
<evidence type="ECO:0000256" key="1">
    <source>
        <dbReference type="ARBA" id="ARBA00004377"/>
    </source>
</evidence>
<keyword evidence="6" id="KW-0812">Transmembrane</keyword>
<dbReference type="Pfam" id="PF12019">
    <property type="entry name" value="GspH"/>
    <property type="match status" value="1"/>
</dbReference>
<evidence type="ECO:0000256" key="7">
    <source>
        <dbReference type="ARBA" id="ARBA00022989"/>
    </source>
</evidence>
<dbReference type="GO" id="GO:0005886">
    <property type="term" value="C:plasma membrane"/>
    <property type="evidence" value="ECO:0007669"/>
    <property type="project" value="UniProtKB-SubCell"/>
</dbReference>
<evidence type="ECO:0000256" key="2">
    <source>
        <dbReference type="ARBA" id="ARBA00021549"/>
    </source>
</evidence>
<organism evidence="12 13">
    <name type="scientific">Pseudomonas fluorescens</name>
    <dbReference type="NCBI Taxonomy" id="294"/>
    <lineage>
        <taxon>Bacteria</taxon>
        <taxon>Pseudomonadati</taxon>
        <taxon>Pseudomonadota</taxon>
        <taxon>Gammaproteobacteria</taxon>
        <taxon>Pseudomonadales</taxon>
        <taxon>Pseudomonadaceae</taxon>
        <taxon>Pseudomonas</taxon>
    </lineage>
</organism>